<evidence type="ECO:0000313" key="2">
    <source>
        <dbReference type="Proteomes" id="UP001210380"/>
    </source>
</evidence>
<dbReference type="Proteomes" id="UP001210380">
    <property type="component" value="Unassembled WGS sequence"/>
</dbReference>
<accession>A0ABT4UYK5</accession>
<keyword evidence="2" id="KW-1185">Reference proteome</keyword>
<sequence>MAVSYNLDMATPTPVATVAGELHDFARAIGLFDAPVTPEQLLIEGAVSRLGTWIRVVEARPRPQNAVSSDLGFTPAVTVVFRLDKDGEVSDQQDDMIRLVSGLLDRIPGDAVLHSDFDEIWLLRRGDDLSLSEQADLWPPHRLAAVSQRYRHATHTFSEE</sequence>
<proteinExistence type="predicted"/>
<dbReference type="EMBL" id="JAQGLA010000020">
    <property type="protein sequence ID" value="MDA3626805.1"/>
    <property type="molecule type" value="Genomic_DNA"/>
</dbReference>
<dbReference type="NCBIfam" id="NF040657">
    <property type="entry name" value="immun_SitI3"/>
    <property type="match status" value="1"/>
</dbReference>
<organism evidence="1 2">
    <name type="scientific">Saccharopolyspora oryzae</name>
    <dbReference type="NCBI Taxonomy" id="2997343"/>
    <lineage>
        <taxon>Bacteria</taxon>
        <taxon>Bacillati</taxon>
        <taxon>Actinomycetota</taxon>
        <taxon>Actinomycetes</taxon>
        <taxon>Pseudonocardiales</taxon>
        <taxon>Pseudonocardiaceae</taxon>
        <taxon>Saccharopolyspora</taxon>
    </lineage>
</organism>
<protein>
    <submittedName>
        <fullName evidence="1">SitI3 family protein</fullName>
    </submittedName>
</protein>
<comment type="caution">
    <text evidence="1">The sequence shown here is derived from an EMBL/GenBank/DDBJ whole genome shotgun (WGS) entry which is preliminary data.</text>
</comment>
<dbReference type="RefSeq" id="WP_270949419.1">
    <property type="nucleotide sequence ID" value="NZ_JAQGLA010000020.1"/>
</dbReference>
<name>A0ABT4UYK5_9PSEU</name>
<evidence type="ECO:0000313" key="1">
    <source>
        <dbReference type="EMBL" id="MDA3626805.1"/>
    </source>
</evidence>
<reference evidence="1 2" key="1">
    <citation type="submission" date="2022-11" db="EMBL/GenBank/DDBJ databases">
        <title>Draft genome sequence of Saccharopolyspora sp. WRP15-2 isolated from rhizosphere soils of wild rice in Thailand.</title>
        <authorList>
            <person name="Duangmal K."/>
            <person name="Kammanee S."/>
            <person name="Muangham S."/>
        </authorList>
    </citation>
    <scope>NUCLEOTIDE SEQUENCE [LARGE SCALE GENOMIC DNA]</scope>
    <source>
        <strain evidence="1 2">WRP15-2</strain>
    </source>
</reference>
<dbReference type="InterPro" id="IPR049799">
    <property type="entry name" value="SitI3-like"/>
</dbReference>
<gene>
    <name evidence="1" type="ORF">OU415_15275</name>
</gene>